<dbReference type="GO" id="GO:0008237">
    <property type="term" value="F:metallopeptidase activity"/>
    <property type="evidence" value="ECO:0007669"/>
    <property type="project" value="UniProtKB-KW"/>
</dbReference>
<dbReference type="GO" id="GO:0004175">
    <property type="term" value="F:endopeptidase activity"/>
    <property type="evidence" value="ECO:0007669"/>
    <property type="project" value="UniProtKB-ARBA"/>
</dbReference>
<evidence type="ECO:0000313" key="4">
    <source>
        <dbReference type="Proteomes" id="UP000480178"/>
    </source>
</evidence>
<keyword evidence="3" id="KW-0378">Hydrolase</keyword>
<keyword evidence="3" id="KW-0482">Metalloprotease</keyword>
<dbReference type="Proteomes" id="UP000480178">
    <property type="component" value="Chromosome"/>
</dbReference>
<feature type="transmembrane region" description="Helical" evidence="1">
    <location>
        <begin position="169"/>
        <end position="185"/>
    </location>
</feature>
<sequence length="312" mass="35985">MKKIITYLTTHIRSDFNLILYLAVASLLAITITFNYIYDFEDSIIDAYYGQEIRFVWYFLFYAFAYYSTVLIMSLIKRNTQMLTNTLFWLYSLVAIVIMSFDGGFHYHYTYTHEGDFPAELSDYAFRCLSNLNSLLTVFLPLFLFYKYKDTQQNGFYGLSAKASDLKPYAWMLLIMLPLITWASFQPDFLDSYPSYKDSGADEFLHVPEWATALFFELAYGLDFIATELLFRGFLVIGMVHILGKDAILPMVVTYAFLHFGKPLGETIGSVFGGYILGIVALYSRNIWGGVAIHLGVAWLMELTAFMQMLRQ</sequence>
<feature type="transmembrane region" description="Helical" evidence="1">
    <location>
        <begin position="129"/>
        <end position="148"/>
    </location>
</feature>
<feature type="transmembrane region" description="Helical" evidence="1">
    <location>
        <begin position="57"/>
        <end position="76"/>
    </location>
</feature>
<organism evidence="3 4">
    <name type="scientific">Rhodocytophaga rosea</name>
    <dbReference type="NCBI Taxonomy" id="2704465"/>
    <lineage>
        <taxon>Bacteria</taxon>
        <taxon>Pseudomonadati</taxon>
        <taxon>Bacteroidota</taxon>
        <taxon>Cytophagia</taxon>
        <taxon>Cytophagales</taxon>
        <taxon>Rhodocytophagaceae</taxon>
        <taxon>Rhodocytophaga</taxon>
    </lineage>
</organism>
<keyword evidence="1" id="KW-0472">Membrane</keyword>
<feature type="transmembrane region" description="Helical" evidence="1">
    <location>
        <begin position="291"/>
        <end position="310"/>
    </location>
</feature>
<dbReference type="KEGG" id="rhoz:GXP67_11665"/>
<dbReference type="InterPro" id="IPR003675">
    <property type="entry name" value="Rce1/LyrA-like_dom"/>
</dbReference>
<protein>
    <submittedName>
        <fullName evidence="3">CPBP family intramembrane metalloprotease</fullName>
    </submittedName>
</protein>
<evidence type="ECO:0000313" key="3">
    <source>
        <dbReference type="EMBL" id="QHT67249.1"/>
    </source>
</evidence>
<name>A0A6C0GH39_9BACT</name>
<feature type="transmembrane region" description="Helical" evidence="1">
    <location>
        <begin position="264"/>
        <end position="284"/>
    </location>
</feature>
<keyword evidence="1" id="KW-0812">Transmembrane</keyword>
<feature type="transmembrane region" description="Helical" evidence="1">
    <location>
        <begin position="88"/>
        <end position="109"/>
    </location>
</feature>
<feature type="domain" description="CAAX prenyl protease 2/Lysostaphin resistance protein A-like" evidence="2">
    <location>
        <begin position="213"/>
        <end position="298"/>
    </location>
</feature>
<keyword evidence="1" id="KW-1133">Transmembrane helix</keyword>
<reference evidence="3 4" key="1">
    <citation type="submission" date="2020-01" db="EMBL/GenBank/DDBJ databases">
        <authorList>
            <person name="Kim M.K."/>
        </authorList>
    </citation>
    <scope>NUCLEOTIDE SEQUENCE [LARGE SCALE GENOMIC DNA]</scope>
    <source>
        <strain evidence="3 4">172606-1</strain>
    </source>
</reference>
<dbReference type="GO" id="GO:0006508">
    <property type="term" value="P:proteolysis"/>
    <property type="evidence" value="ECO:0007669"/>
    <property type="project" value="UniProtKB-KW"/>
</dbReference>
<evidence type="ECO:0000259" key="2">
    <source>
        <dbReference type="Pfam" id="PF02517"/>
    </source>
</evidence>
<dbReference type="Pfam" id="PF02517">
    <property type="entry name" value="Rce1-like"/>
    <property type="match status" value="1"/>
</dbReference>
<keyword evidence="4" id="KW-1185">Reference proteome</keyword>
<dbReference type="AlphaFoldDB" id="A0A6C0GH39"/>
<dbReference type="RefSeq" id="WP_162443290.1">
    <property type="nucleotide sequence ID" value="NZ_CP048222.1"/>
</dbReference>
<dbReference type="EMBL" id="CP048222">
    <property type="protein sequence ID" value="QHT67249.1"/>
    <property type="molecule type" value="Genomic_DNA"/>
</dbReference>
<dbReference type="GO" id="GO:0080120">
    <property type="term" value="P:CAAX-box protein maturation"/>
    <property type="evidence" value="ECO:0007669"/>
    <property type="project" value="UniProtKB-ARBA"/>
</dbReference>
<feature type="transmembrane region" description="Helical" evidence="1">
    <location>
        <begin position="18"/>
        <end position="37"/>
    </location>
</feature>
<gene>
    <name evidence="3" type="ORF">GXP67_11665</name>
</gene>
<evidence type="ECO:0000256" key="1">
    <source>
        <dbReference type="SAM" id="Phobius"/>
    </source>
</evidence>
<proteinExistence type="predicted"/>
<keyword evidence="3" id="KW-0645">Protease</keyword>
<accession>A0A6C0GH39</accession>